<feature type="region of interest" description="Disordered" evidence="1">
    <location>
        <begin position="1"/>
        <end position="23"/>
    </location>
</feature>
<organism evidence="2 3">
    <name type="scientific">Streblomastix strix</name>
    <dbReference type="NCBI Taxonomy" id="222440"/>
    <lineage>
        <taxon>Eukaryota</taxon>
        <taxon>Metamonada</taxon>
        <taxon>Preaxostyla</taxon>
        <taxon>Oxymonadida</taxon>
        <taxon>Streblomastigidae</taxon>
        <taxon>Streblomastix</taxon>
    </lineage>
</organism>
<gene>
    <name evidence="2" type="ORF">EZS28_025450</name>
</gene>
<accession>A0A5J4V973</accession>
<dbReference type="EMBL" id="SNRW01008761">
    <property type="protein sequence ID" value="KAA6379021.1"/>
    <property type="molecule type" value="Genomic_DNA"/>
</dbReference>
<proteinExistence type="predicted"/>
<dbReference type="AlphaFoldDB" id="A0A5J4V973"/>
<protein>
    <submittedName>
        <fullName evidence="2">Uncharacterized protein</fullName>
    </submittedName>
</protein>
<feature type="compositionally biased region" description="Pro residues" evidence="1">
    <location>
        <begin position="1"/>
        <end position="14"/>
    </location>
</feature>
<feature type="non-terminal residue" evidence="2">
    <location>
        <position position="23"/>
    </location>
</feature>
<evidence type="ECO:0000256" key="1">
    <source>
        <dbReference type="SAM" id="MobiDB-lite"/>
    </source>
</evidence>
<comment type="caution">
    <text evidence="2">The sequence shown here is derived from an EMBL/GenBank/DDBJ whole genome shotgun (WGS) entry which is preliminary data.</text>
</comment>
<dbReference type="Proteomes" id="UP000324800">
    <property type="component" value="Unassembled WGS sequence"/>
</dbReference>
<name>A0A5J4V973_9EUKA</name>
<evidence type="ECO:0000313" key="2">
    <source>
        <dbReference type="EMBL" id="KAA6379021.1"/>
    </source>
</evidence>
<sequence length="23" mass="2696">MIRPNPSRPDPTRPNPVWIIPNK</sequence>
<evidence type="ECO:0000313" key="3">
    <source>
        <dbReference type="Proteomes" id="UP000324800"/>
    </source>
</evidence>
<reference evidence="2 3" key="1">
    <citation type="submission" date="2019-03" db="EMBL/GenBank/DDBJ databases">
        <title>Single cell metagenomics reveals metabolic interactions within the superorganism composed of flagellate Streblomastix strix and complex community of Bacteroidetes bacteria on its surface.</title>
        <authorList>
            <person name="Treitli S.C."/>
            <person name="Kolisko M."/>
            <person name="Husnik F."/>
            <person name="Keeling P."/>
            <person name="Hampl V."/>
        </authorList>
    </citation>
    <scope>NUCLEOTIDE SEQUENCE [LARGE SCALE GENOMIC DNA]</scope>
    <source>
        <strain evidence="2">ST1C</strain>
    </source>
</reference>